<dbReference type="InterPro" id="IPR018108">
    <property type="entry name" value="MCP_transmembrane"/>
</dbReference>
<dbReference type="GO" id="GO:0140021">
    <property type="term" value="P:mitochondrial ADP transmembrane transport"/>
    <property type="evidence" value="ECO:0007669"/>
    <property type="project" value="InterPro"/>
</dbReference>
<dbReference type="InterPro" id="IPR023395">
    <property type="entry name" value="MCP_dom_sf"/>
</dbReference>
<proteinExistence type="inferred from homology"/>
<evidence type="ECO:0000256" key="8">
    <source>
        <dbReference type="ARBA" id="ARBA00022989"/>
    </source>
</evidence>
<dbReference type="SUPFAM" id="SSF103506">
    <property type="entry name" value="Mitochondrial carrier"/>
    <property type="match status" value="1"/>
</dbReference>
<keyword evidence="8 12" id="KW-1133">Transmembrane helix</keyword>
<dbReference type="GO" id="GO:0005471">
    <property type="term" value="F:ATP:ADP antiporter activity"/>
    <property type="evidence" value="ECO:0007669"/>
    <property type="project" value="UniProtKB-UniRule"/>
</dbReference>
<comment type="subcellular location">
    <subcellularLocation>
        <location evidence="12">Membrane</location>
        <topology evidence="12">Multi-pass membrane protein</topology>
    </subcellularLocation>
    <subcellularLocation>
        <location evidence="1">Mitochondrion inner membrane</location>
        <topology evidence="1">Multi-pass membrane protein</topology>
    </subcellularLocation>
</comment>
<keyword evidence="10 12" id="KW-0472">Membrane</keyword>
<evidence type="ECO:0000256" key="9">
    <source>
        <dbReference type="ARBA" id="ARBA00023128"/>
    </source>
</evidence>
<evidence type="ECO:0000256" key="6">
    <source>
        <dbReference type="ARBA" id="ARBA00022737"/>
    </source>
</evidence>
<keyword evidence="3 12" id="KW-0813">Transport</keyword>
<evidence type="ECO:0000256" key="1">
    <source>
        <dbReference type="ARBA" id="ARBA00004448"/>
    </source>
</evidence>
<evidence type="ECO:0000256" key="2">
    <source>
        <dbReference type="ARBA" id="ARBA00006375"/>
    </source>
</evidence>
<accession>A0AAD3SJU0</accession>
<keyword evidence="14" id="KW-1185">Reference proteome</keyword>
<dbReference type="Gene3D" id="1.50.40.10">
    <property type="entry name" value="Mitochondrial carrier domain"/>
    <property type="match status" value="1"/>
</dbReference>
<dbReference type="AlphaFoldDB" id="A0AAD3SJU0"/>
<evidence type="ECO:0000256" key="10">
    <source>
        <dbReference type="ARBA" id="ARBA00023136"/>
    </source>
</evidence>
<evidence type="ECO:0000256" key="3">
    <source>
        <dbReference type="ARBA" id="ARBA00022448"/>
    </source>
</evidence>
<keyword evidence="4" id="KW-0050">Antiport</keyword>
<gene>
    <name evidence="13" type="ORF">Nepgr_013940</name>
</gene>
<feature type="transmembrane region" description="Helical" evidence="12">
    <location>
        <begin position="20"/>
        <end position="39"/>
    </location>
</feature>
<keyword evidence="6" id="KW-0677">Repeat</keyword>
<evidence type="ECO:0000256" key="12">
    <source>
        <dbReference type="RuleBase" id="RU368008"/>
    </source>
</evidence>
<evidence type="ECO:0000256" key="5">
    <source>
        <dbReference type="ARBA" id="ARBA00022692"/>
    </source>
</evidence>
<evidence type="ECO:0000256" key="7">
    <source>
        <dbReference type="ARBA" id="ARBA00022792"/>
    </source>
</evidence>
<keyword evidence="5 12" id="KW-0812">Transmembrane</keyword>
<comment type="function">
    <text evidence="12">Catalyzes the exchange of ADP and ATP across the membrane.</text>
</comment>
<dbReference type="GO" id="GO:1990544">
    <property type="term" value="P:mitochondrial ATP transmembrane transport"/>
    <property type="evidence" value="ECO:0007669"/>
    <property type="project" value="InterPro"/>
</dbReference>
<protein>
    <recommendedName>
        <fullName evidence="12">ADP/ATP translocase</fullName>
    </recommendedName>
    <alternativeName>
        <fullName evidence="12">ADP,ATP carrier protein</fullName>
    </alternativeName>
</protein>
<keyword evidence="9" id="KW-0496">Mitochondrion</keyword>
<evidence type="ECO:0000313" key="14">
    <source>
        <dbReference type="Proteomes" id="UP001279734"/>
    </source>
</evidence>
<evidence type="ECO:0000256" key="4">
    <source>
        <dbReference type="ARBA" id="ARBA00022449"/>
    </source>
</evidence>
<comment type="similarity">
    <text evidence="2 12">Belongs to the mitochondrial carrier (TC 2.A.29) family.</text>
</comment>
<evidence type="ECO:0000313" key="13">
    <source>
        <dbReference type="EMBL" id="GMH12099.1"/>
    </source>
</evidence>
<name>A0AAD3SJU0_NEPGR</name>
<comment type="caution">
    <text evidence="12">Lacks conserved residue(s) required for the propagation of feature annotation.</text>
</comment>
<dbReference type="InterPro" id="IPR002113">
    <property type="entry name" value="ADT_euk_type"/>
</dbReference>
<organism evidence="13 14">
    <name type="scientific">Nepenthes gracilis</name>
    <name type="common">Slender pitcher plant</name>
    <dbReference type="NCBI Taxonomy" id="150966"/>
    <lineage>
        <taxon>Eukaryota</taxon>
        <taxon>Viridiplantae</taxon>
        <taxon>Streptophyta</taxon>
        <taxon>Embryophyta</taxon>
        <taxon>Tracheophyta</taxon>
        <taxon>Spermatophyta</taxon>
        <taxon>Magnoliopsida</taxon>
        <taxon>eudicotyledons</taxon>
        <taxon>Gunneridae</taxon>
        <taxon>Pentapetalae</taxon>
        <taxon>Caryophyllales</taxon>
        <taxon>Nepenthaceae</taxon>
        <taxon>Nepenthes</taxon>
    </lineage>
</organism>
<dbReference type="PANTHER" id="PTHR45635:SF14">
    <property type="entry name" value="ADP_ATP TRANSLOCASE"/>
    <property type="match status" value="1"/>
</dbReference>
<keyword evidence="7" id="KW-0999">Mitochondrion inner membrane</keyword>
<dbReference type="Proteomes" id="UP001279734">
    <property type="component" value="Unassembled WGS sequence"/>
</dbReference>
<sequence length="117" mass="13031">MYDSLKPMVLIGPVQDSFLASFLLGWGITIGAGLAAYPIDTGRRRMMMTSGESVKYKSSLDAFAQIIKIDGVNSLILRAVGAGALARYDKLQVILLGEELWFWRQGWWLSSTMHDFV</sequence>
<evidence type="ECO:0000256" key="11">
    <source>
        <dbReference type="ARBA" id="ARBA00024143"/>
    </source>
</evidence>
<comment type="subunit">
    <text evidence="12">Monomer.</text>
</comment>
<dbReference type="GO" id="GO:0005743">
    <property type="term" value="C:mitochondrial inner membrane"/>
    <property type="evidence" value="ECO:0007669"/>
    <property type="project" value="UniProtKB-SubCell"/>
</dbReference>
<dbReference type="EMBL" id="BSYO01000011">
    <property type="protein sequence ID" value="GMH12099.1"/>
    <property type="molecule type" value="Genomic_DNA"/>
</dbReference>
<dbReference type="PANTHER" id="PTHR45635">
    <property type="entry name" value="ADP,ATP CARRIER PROTEIN 1-RELATED-RELATED"/>
    <property type="match status" value="1"/>
</dbReference>
<dbReference type="Pfam" id="PF00153">
    <property type="entry name" value="Mito_carr"/>
    <property type="match status" value="1"/>
</dbReference>
<comment type="catalytic activity">
    <reaction evidence="11">
        <text>ADP(in) + ATP(out) = ADP(out) + ATP(in)</text>
        <dbReference type="Rhea" id="RHEA:34999"/>
        <dbReference type="ChEBI" id="CHEBI:30616"/>
        <dbReference type="ChEBI" id="CHEBI:456216"/>
    </reaction>
    <physiologicalReaction direction="left-to-right" evidence="11">
        <dbReference type="Rhea" id="RHEA:35000"/>
    </physiologicalReaction>
</comment>
<reference evidence="13" key="1">
    <citation type="submission" date="2023-05" db="EMBL/GenBank/DDBJ databases">
        <title>Nepenthes gracilis genome sequencing.</title>
        <authorList>
            <person name="Fukushima K."/>
        </authorList>
    </citation>
    <scope>NUCLEOTIDE SEQUENCE</scope>
    <source>
        <strain evidence="13">SING2019-196</strain>
    </source>
</reference>
<comment type="caution">
    <text evidence="13">The sequence shown here is derived from an EMBL/GenBank/DDBJ whole genome shotgun (WGS) entry which is preliminary data.</text>
</comment>